<dbReference type="AlphaFoldDB" id="A0AAN8PRW8"/>
<keyword evidence="1" id="KW-0067">ATP-binding</keyword>
<comment type="catalytic activity">
    <reaction evidence="1">
        <text>ATP + H2O = ADP + phosphate + H(+)</text>
        <dbReference type="Rhea" id="RHEA:13065"/>
        <dbReference type="ChEBI" id="CHEBI:15377"/>
        <dbReference type="ChEBI" id="CHEBI:15378"/>
        <dbReference type="ChEBI" id="CHEBI:30616"/>
        <dbReference type="ChEBI" id="CHEBI:43474"/>
        <dbReference type="ChEBI" id="CHEBI:456216"/>
        <dbReference type="EC" id="5.6.2.3"/>
    </reaction>
</comment>
<evidence type="ECO:0000313" key="3">
    <source>
        <dbReference type="EMBL" id="KAK6181799.1"/>
    </source>
</evidence>
<dbReference type="EMBL" id="JAZGQO010000007">
    <property type="protein sequence ID" value="KAK6181799.1"/>
    <property type="molecule type" value="Genomic_DNA"/>
</dbReference>
<accession>A0AAN8PRW8</accession>
<proteinExistence type="inferred from homology"/>
<dbReference type="Proteomes" id="UP001347796">
    <property type="component" value="Unassembled WGS sequence"/>
</dbReference>
<dbReference type="InterPro" id="IPR051055">
    <property type="entry name" value="PIF1_helicase"/>
</dbReference>
<dbReference type="GO" id="GO:0000723">
    <property type="term" value="P:telomere maintenance"/>
    <property type="evidence" value="ECO:0007669"/>
    <property type="project" value="InterPro"/>
</dbReference>
<dbReference type="EC" id="5.6.2.3" evidence="1"/>
<dbReference type="SUPFAM" id="SSF52540">
    <property type="entry name" value="P-loop containing nucleoside triphosphate hydrolases"/>
    <property type="match status" value="1"/>
</dbReference>
<dbReference type="GO" id="GO:0006310">
    <property type="term" value="P:DNA recombination"/>
    <property type="evidence" value="ECO:0007669"/>
    <property type="project" value="UniProtKB-KW"/>
</dbReference>
<comment type="cofactor">
    <cofactor evidence="1">
        <name>Mg(2+)</name>
        <dbReference type="ChEBI" id="CHEBI:18420"/>
    </cofactor>
</comment>
<organism evidence="3 4">
    <name type="scientific">Patella caerulea</name>
    <name type="common">Rayed Mediterranean limpet</name>
    <dbReference type="NCBI Taxonomy" id="87958"/>
    <lineage>
        <taxon>Eukaryota</taxon>
        <taxon>Metazoa</taxon>
        <taxon>Spiralia</taxon>
        <taxon>Lophotrochozoa</taxon>
        <taxon>Mollusca</taxon>
        <taxon>Gastropoda</taxon>
        <taxon>Patellogastropoda</taxon>
        <taxon>Patelloidea</taxon>
        <taxon>Patellidae</taxon>
        <taxon>Patella</taxon>
    </lineage>
</organism>
<dbReference type="GO" id="GO:0043139">
    <property type="term" value="F:5'-3' DNA helicase activity"/>
    <property type="evidence" value="ECO:0007669"/>
    <property type="project" value="UniProtKB-EC"/>
</dbReference>
<comment type="similarity">
    <text evidence="1">Belongs to the helicase family.</text>
</comment>
<keyword evidence="1" id="KW-0234">DNA repair</keyword>
<feature type="domain" description="DNA helicase Pif1-like DEAD-box helicase" evidence="2">
    <location>
        <begin position="4"/>
        <end position="100"/>
    </location>
</feature>
<dbReference type="Pfam" id="PF05970">
    <property type="entry name" value="PIF1"/>
    <property type="match status" value="1"/>
</dbReference>
<gene>
    <name evidence="3" type="ORF">SNE40_009583</name>
</gene>
<dbReference type="Gene3D" id="3.40.50.300">
    <property type="entry name" value="P-loop containing nucleotide triphosphate hydrolases"/>
    <property type="match status" value="1"/>
</dbReference>
<evidence type="ECO:0000259" key="2">
    <source>
        <dbReference type="Pfam" id="PF05970"/>
    </source>
</evidence>
<dbReference type="PANTHER" id="PTHR47642">
    <property type="entry name" value="ATP-DEPENDENT DNA HELICASE"/>
    <property type="match status" value="1"/>
</dbReference>
<reference evidence="3 4" key="1">
    <citation type="submission" date="2024-01" db="EMBL/GenBank/DDBJ databases">
        <title>The genome of the rayed Mediterranean limpet Patella caerulea (Linnaeus, 1758).</title>
        <authorList>
            <person name="Anh-Thu Weber A."/>
            <person name="Halstead-Nussloch G."/>
        </authorList>
    </citation>
    <scope>NUCLEOTIDE SEQUENCE [LARGE SCALE GENOMIC DNA]</scope>
    <source>
        <strain evidence="3">AATW-2023a</strain>
        <tissue evidence="3">Whole specimen</tissue>
    </source>
</reference>
<protein>
    <recommendedName>
        <fullName evidence="1">ATP-dependent DNA helicase</fullName>
        <ecNumber evidence="1">5.6.2.3</ecNumber>
    </recommendedName>
</protein>
<keyword evidence="4" id="KW-1185">Reference proteome</keyword>
<sequence length="161" mass="18089">MYVNLKVIVADEISMFGESSLEHLNLHLSLQEIFQDSSQIHPFAGISVLAVGDLMQVNPVGDRAVFKENHQNDYTALAGSLWTNHFQLIELTEIVRQKGDPVFAEVLSRIRTGYMTHGDIEVLNQLENTDTSNFPIDTVHTNKFQSVTMKNLTLYPSLTSP</sequence>
<keyword evidence="1" id="KW-0233">DNA recombination</keyword>
<evidence type="ECO:0000256" key="1">
    <source>
        <dbReference type="RuleBase" id="RU363044"/>
    </source>
</evidence>
<name>A0AAN8PRW8_PATCE</name>
<keyword evidence="1" id="KW-0378">Hydrolase</keyword>
<dbReference type="PANTHER" id="PTHR47642:SF8">
    <property type="entry name" value="ATP-DEPENDENT DNA HELICASE"/>
    <property type="match status" value="1"/>
</dbReference>
<keyword evidence="1" id="KW-0547">Nucleotide-binding</keyword>
<keyword evidence="1" id="KW-0227">DNA damage</keyword>
<dbReference type="InterPro" id="IPR010285">
    <property type="entry name" value="DNA_helicase_pif1-like_DEAD"/>
</dbReference>
<dbReference type="InterPro" id="IPR027417">
    <property type="entry name" value="P-loop_NTPase"/>
</dbReference>
<comment type="caution">
    <text evidence="3">The sequence shown here is derived from an EMBL/GenBank/DDBJ whole genome shotgun (WGS) entry which is preliminary data.</text>
</comment>
<dbReference type="GO" id="GO:0005524">
    <property type="term" value="F:ATP binding"/>
    <property type="evidence" value="ECO:0007669"/>
    <property type="project" value="UniProtKB-KW"/>
</dbReference>
<keyword evidence="1" id="KW-0347">Helicase</keyword>
<dbReference type="GO" id="GO:0016787">
    <property type="term" value="F:hydrolase activity"/>
    <property type="evidence" value="ECO:0007669"/>
    <property type="project" value="UniProtKB-KW"/>
</dbReference>
<dbReference type="GO" id="GO:0006281">
    <property type="term" value="P:DNA repair"/>
    <property type="evidence" value="ECO:0007669"/>
    <property type="project" value="UniProtKB-KW"/>
</dbReference>
<evidence type="ECO:0000313" key="4">
    <source>
        <dbReference type="Proteomes" id="UP001347796"/>
    </source>
</evidence>